<feature type="region of interest" description="Disordered" evidence="11">
    <location>
        <begin position="361"/>
        <end position="383"/>
    </location>
</feature>
<feature type="domain" description="C2H2-type" evidence="12">
    <location>
        <begin position="870"/>
        <end position="892"/>
    </location>
</feature>
<evidence type="ECO:0000256" key="10">
    <source>
        <dbReference type="PROSITE-ProRule" id="PRU00042"/>
    </source>
</evidence>
<feature type="domain" description="C2H2-type" evidence="12">
    <location>
        <begin position="190"/>
        <end position="219"/>
    </location>
</feature>
<dbReference type="InterPro" id="IPR036236">
    <property type="entry name" value="Znf_C2H2_sf"/>
</dbReference>
<dbReference type="GO" id="GO:0005634">
    <property type="term" value="C:nucleus"/>
    <property type="evidence" value="ECO:0007669"/>
    <property type="project" value="UniProtKB-SubCell"/>
</dbReference>
<evidence type="ECO:0000256" key="2">
    <source>
        <dbReference type="ARBA" id="ARBA00022723"/>
    </source>
</evidence>
<name>A0A2T7PGA1_POMCA</name>
<dbReference type="FunFam" id="3.30.160.60:FF:000072">
    <property type="entry name" value="zinc finger protein 143 isoform X1"/>
    <property type="match status" value="1"/>
</dbReference>
<keyword evidence="2" id="KW-0479">Metal-binding</keyword>
<dbReference type="PANTHER" id="PTHR24394">
    <property type="entry name" value="ZINC FINGER PROTEIN"/>
    <property type="match status" value="1"/>
</dbReference>
<feature type="domain" description="C2H2-type" evidence="12">
    <location>
        <begin position="248"/>
        <end position="280"/>
    </location>
</feature>
<gene>
    <name evidence="13" type="ORF">C0Q70_07896</name>
</gene>
<feature type="domain" description="C2H2-type" evidence="12">
    <location>
        <begin position="659"/>
        <end position="686"/>
    </location>
</feature>
<keyword evidence="8" id="KW-0804">Transcription</keyword>
<dbReference type="SMART" id="SM00355">
    <property type="entry name" value="ZnF_C2H2"/>
    <property type="match status" value="17"/>
</dbReference>
<evidence type="ECO:0000256" key="11">
    <source>
        <dbReference type="SAM" id="MobiDB-lite"/>
    </source>
</evidence>
<dbReference type="Pfam" id="PF13894">
    <property type="entry name" value="zf-C2H2_4"/>
    <property type="match status" value="1"/>
</dbReference>
<evidence type="ECO:0000313" key="13">
    <source>
        <dbReference type="EMBL" id="PVD32458.1"/>
    </source>
</evidence>
<dbReference type="Proteomes" id="UP000245119">
    <property type="component" value="Linkage Group LG4"/>
</dbReference>
<dbReference type="AlphaFoldDB" id="A0A2T7PGA1"/>
<keyword evidence="4 10" id="KW-0863">Zinc-finger</keyword>
<evidence type="ECO:0000259" key="12">
    <source>
        <dbReference type="PROSITE" id="PS50157"/>
    </source>
</evidence>
<comment type="caution">
    <text evidence="13">The sequence shown here is derived from an EMBL/GenBank/DDBJ whole genome shotgun (WGS) entry which is preliminary data.</text>
</comment>
<feature type="compositionally biased region" description="Low complexity" evidence="11">
    <location>
        <begin position="370"/>
        <end position="380"/>
    </location>
</feature>
<feature type="domain" description="C2H2-type" evidence="12">
    <location>
        <begin position="796"/>
        <end position="823"/>
    </location>
</feature>
<protein>
    <recommendedName>
        <fullName evidence="12">C2H2-type domain-containing protein</fullName>
    </recommendedName>
</protein>
<dbReference type="PROSITE" id="PS50157">
    <property type="entry name" value="ZINC_FINGER_C2H2_2"/>
    <property type="match status" value="15"/>
</dbReference>
<keyword evidence="5" id="KW-0862">Zinc</keyword>
<evidence type="ECO:0000313" key="14">
    <source>
        <dbReference type="Proteomes" id="UP000245119"/>
    </source>
</evidence>
<feature type="domain" description="C2H2-type" evidence="12">
    <location>
        <begin position="505"/>
        <end position="532"/>
    </location>
</feature>
<evidence type="ECO:0000256" key="1">
    <source>
        <dbReference type="ARBA" id="ARBA00004123"/>
    </source>
</evidence>
<keyword evidence="7" id="KW-0238">DNA-binding</keyword>
<keyword evidence="3" id="KW-0677">Repeat</keyword>
<evidence type="ECO:0000256" key="5">
    <source>
        <dbReference type="ARBA" id="ARBA00022833"/>
    </source>
</evidence>
<feature type="domain" description="C2H2-type" evidence="12">
    <location>
        <begin position="104"/>
        <end position="131"/>
    </location>
</feature>
<feature type="domain" description="C2H2-type" evidence="12">
    <location>
        <begin position="75"/>
        <end position="102"/>
    </location>
</feature>
<dbReference type="SUPFAM" id="SSF57667">
    <property type="entry name" value="beta-beta-alpha zinc fingers"/>
    <property type="match status" value="10"/>
</dbReference>
<evidence type="ECO:0000256" key="4">
    <source>
        <dbReference type="ARBA" id="ARBA00022771"/>
    </source>
</evidence>
<feature type="domain" description="C2H2-type" evidence="12">
    <location>
        <begin position="220"/>
        <end position="247"/>
    </location>
</feature>
<dbReference type="EMBL" id="PZQS01000004">
    <property type="protein sequence ID" value="PVD32458.1"/>
    <property type="molecule type" value="Genomic_DNA"/>
</dbReference>
<dbReference type="FunFam" id="3.30.160.60:FF:001004">
    <property type="entry name" value="Zinc finger protein 426"/>
    <property type="match status" value="1"/>
</dbReference>
<feature type="domain" description="C2H2-type" evidence="12">
    <location>
        <begin position="561"/>
        <end position="579"/>
    </location>
</feature>
<evidence type="ECO:0000256" key="3">
    <source>
        <dbReference type="ARBA" id="ARBA00022737"/>
    </source>
</evidence>
<dbReference type="InterPro" id="IPR013087">
    <property type="entry name" value="Znf_C2H2_type"/>
</dbReference>
<evidence type="ECO:0000256" key="6">
    <source>
        <dbReference type="ARBA" id="ARBA00023015"/>
    </source>
</evidence>
<dbReference type="FunFam" id="3.30.160.60:FF:000446">
    <property type="entry name" value="Zinc finger protein"/>
    <property type="match status" value="3"/>
</dbReference>
<keyword evidence="6" id="KW-0805">Transcription regulation</keyword>
<dbReference type="FunFam" id="3.30.160.60:FF:002343">
    <property type="entry name" value="Zinc finger protein 33A"/>
    <property type="match status" value="2"/>
</dbReference>
<dbReference type="GO" id="GO:0008270">
    <property type="term" value="F:zinc ion binding"/>
    <property type="evidence" value="ECO:0007669"/>
    <property type="project" value="UniProtKB-KW"/>
</dbReference>
<evidence type="ECO:0000256" key="9">
    <source>
        <dbReference type="ARBA" id="ARBA00023242"/>
    </source>
</evidence>
<feature type="domain" description="C2H2-type" evidence="12">
    <location>
        <begin position="160"/>
        <end position="187"/>
    </location>
</feature>
<evidence type="ECO:0000256" key="8">
    <source>
        <dbReference type="ARBA" id="ARBA00023163"/>
    </source>
</evidence>
<dbReference type="GO" id="GO:0003677">
    <property type="term" value="F:DNA binding"/>
    <property type="evidence" value="ECO:0007669"/>
    <property type="project" value="UniProtKB-KW"/>
</dbReference>
<dbReference type="FunFam" id="3.30.160.60:FF:000100">
    <property type="entry name" value="Zinc finger 45-like"/>
    <property type="match status" value="1"/>
</dbReference>
<dbReference type="OrthoDB" id="8922241at2759"/>
<sequence length="1031" mass="114350">MKIAPLKLKVKQDPGIILNDHKDHLRALEVDKQRQQPISPQNSPYFGDSSIKSNRDLESSSLLSLEISSPFSENYDCPLCGLSLSNGDDLEQHVAVHAGEKDVFECSICCKTYSEAATFGKHIRHHTGEKPFKCPTCGKSFREKCSLTRHTRTHTGEKPFICEICDKSFSDVGSYGRHKKTHMGSRAKVHRCPHDNCVKRFIDKSSLKRHIKTHSGERPYQCKICQKAFTESGSYKRHLRVHSGEKRFKCKSCGRAFTEKASMQRHQRNVCTWISDQCEPEVDQNEEEDPYSLHDFFKCMVGRENGSIGGDHILISNNNCISSNFGLHSKEKVVAFNKSDCTKTKLTGEGEHLFDLQSAVNTEDGSTTQHSSSSSSSPMMHESEAEESTFCPVAFAEPEGMPRGDCTALRTLQVQVQPLQMITRNEPAWPKDQYMCFECGDAISDCEDSDSVSGTIGSSSGFSNSDDDRKARRCKMCRFEASALANGETSPPNFEEHLHQLGELHTCTKCGKTFGDSSKLKRHYKIHLGIRNFKCETCGKAFIEACSLRRHENVHSDVKPYVCKNCGKGFTESSGLKKHLIKCKDVPKVQIPKICVSITSEIASAREEVQQESILPPLLNDLKDAAVITSCSDEGSANTDISKTYASCYFRNHSDSMIYVCTQCGKSCEDSRSLRRHLIAHAKQSGNPAESMVGLDQISNAFSCPLCSKMFISAQYLSQHMKNHGVDTAGPHSLPQTRFSASSSSLHFTPDSSNVSEANVENFLSAKSLQFAHPNISGDMSPHQMSTSPLQVNQGTPCNVCGKTFADASSLKRHARLHSESQHTCEKCGRAYPDQGGLTKHRHRGCVSVPINTQGIDDHFTEDGEKQTLYPCTQCSKIFITKELLIGHEMAHRVTPSLRCTICRKSFSDAASLHHHSIIHCRKRPYPCDVCLKAFADGGSLAKHRIRGCYPVSATSVDTSKLPCADCGKLLLLKNHLTTAPLEIPLQFQALHLQSVTLFPPCQSPPAGYCPDKYHYNHSPRWDAGGVANVL</sequence>
<dbReference type="PROSITE" id="PS00028">
    <property type="entry name" value="ZINC_FINGER_C2H2_1"/>
    <property type="match status" value="13"/>
</dbReference>
<dbReference type="GO" id="GO:0000981">
    <property type="term" value="F:DNA-binding transcription factor activity, RNA polymerase II-specific"/>
    <property type="evidence" value="ECO:0007669"/>
    <property type="project" value="TreeGrafter"/>
</dbReference>
<comment type="subcellular location">
    <subcellularLocation>
        <location evidence="1">Nucleus</location>
    </subcellularLocation>
</comment>
<dbReference type="FunFam" id="3.30.160.60:FF:000710">
    <property type="entry name" value="Zinc finger protein 768"/>
    <property type="match status" value="1"/>
</dbReference>
<dbReference type="Gene3D" id="3.30.160.60">
    <property type="entry name" value="Classic Zinc Finger"/>
    <property type="match status" value="13"/>
</dbReference>
<dbReference type="PANTHER" id="PTHR24394:SF48">
    <property type="entry name" value="ZINC FINGER PROTEIN 771"/>
    <property type="match status" value="1"/>
</dbReference>
<feature type="domain" description="C2H2-type" evidence="12">
    <location>
        <begin position="132"/>
        <end position="159"/>
    </location>
</feature>
<reference evidence="13 14" key="1">
    <citation type="submission" date="2018-04" db="EMBL/GenBank/DDBJ databases">
        <title>The genome of golden apple snail Pomacea canaliculata provides insight into stress tolerance and invasive adaptation.</title>
        <authorList>
            <person name="Liu C."/>
            <person name="Liu B."/>
            <person name="Ren Y."/>
            <person name="Zhang Y."/>
            <person name="Wang H."/>
            <person name="Li S."/>
            <person name="Jiang F."/>
            <person name="Yin L."/>
            <person name="Zhang G."/>
            <person name="Qian W."/>
            <person name="Fan W."/>
        </authorList>
    </citation>
    <scope>NUCLEOTIDE SEQUENCE [LARGE SCALE GENOMIC DNA]</scope>
    <source>
        <strain evidence="13">SZHN2017</strain>
        <tissue evidence="13">Muscle</tissue>
    </source>
</reference>
<keyword evidence="14" id="KW-1185">Reference proteome</keyword>
<accession>A0A2T7PGA1</accession>
<proteinExistence type="predicted"/>
<organism evidence="13 14">
    <name type="scientific">Pomacea canaliculata</name>
    <name type="common">Golden apple snail</name>
    <dbReference type="NCBI Taxonomy" id="400727"/>
    <lineage>
        <taxon>Eukaryota</taxon>
        <taxon>Metazoa</taxon>
        <taxon>Spiralia</taxon>
        <taxon>Lophotrochozoa</taxon>
        <taxon>Mollusca</taxon>
        <taxon>Gastropoda</taxon>
        <taxon>Caenogastropoda</taxon>
        <taxon>Architaenioglossa</taxon>
        <taxon>Ampullarioidea</taxon>
        <taxon>Ampullariidae</taxon>
        <taxon>Pomacea</taxon>
    </lineage>
</organism>
<feature type="domain" description="C2H2-type" evidence="12">
    <location>
        <begin position="702"/>
        <end position="729"/>
    </location>
</feature>
<dbReference type="Pfam" id="PF00096">
    <property type="entry name" value="zf-C2H2"/>
    <property type="match status" value="10"/>
</dbReference>
<feature type="domain" description="C2H2-type" evidence="12">
    <location>
        <begin position="898"/>
        <end position="925"/>
    </location>
</feature>
<keyword evidence="9" id="KW-0539">Nucleus</keyword>
<evidence type="ECO:0000256" key="7">
    <source>
        <dbReference type="ARBA" id="ARBA00023125"/>
    </source>
</evidence>
<feature type="domain" description="C2H2-type" evidence="12">
    <location>
        <begin position="533"/>
        <end position="560"/>
    </location>
</feature>